<feature type="transmembrane region" description="Helical" evidence="7">
    <location>
        <begin position="532"/>
        <end position="558"/>
    </location>
</feature>
<keyword evidence="3 7" id="KW-1133">Transmembrane helix</keyword>
<accession>A0AAD9JR51</accession>
<feature type="region of interest" description="Disordered" evidence="6">
    <location>
        <begin position="155"/>
        <end position="176"/>
    </location>
</feature>
<dbReference type="EMBL" id="JAODUP010000208">
    <property type="protein sequence ID" value="KAK2156630.1"/>
    <property type="molecule type" value="Genomic_DNA"/>
</dbReference>
<evidence type="ECO:0000313" key="9">
    <source>
        <dbReference type="EMBL" id="KAK2156630.1"/>
    </source>
</evidence>
<reference evidence="9" key="1">
    <citation type="journal article" date="2023" name="Mol. Biol. Evol.">
        <title>Third-Generation Sequencing Reveals the Adaptive Role of the Epigenome in Three Deep-Sea Polychaetes.</title>
        <authorList>
            <person name="Perez M."/>
            <person name="Aroh O."/>
            <person name="Sun Y."/>
            <person name="Lan Y."/>
            <person name="Juniper S.K."/>
            <person name="Young C.R."/>
            <person name="Angers B."/>
            <person name="Qian P.Y."/>
        </authorList>
    </citation>
    <scope>NUCLEOTIDE SEQUENCE</scope>
    <source>
        <strain evidence="9">P08H-3</strain>
    </source>
</reference>
<dbReference type="PROSITE" id="PS51469">
    <property type="entry name" value="SUN"/>
    <property type="match status" value="1"/>
</dbReference>
<feature type="transmembrane region" description="Helical" evidence="7">
    <location>
        <begin position="429"/>
        <end position="446"/>
    </location>
</feature>
<keyword evidence="10" id="KW-1185">Reference proteome</keyword>
<dbReference type="GO" id="GO:0043495">
    <property type="term" value="F:protein-membrane adaptor activity"/>
    <property type="evidence" value="ECO:0007669"/>
    <property type="project" value="TreeGrafter"/>
</dbReference>
<evidence type="ECO:0000256" key="3">
    <source>
        <dbReference type="ARBA" id="ARBA00022989"/>
    </source>
</evidence>
<evidence type="ECO:0000259" key="8">
    <source>
        <dbReference type="PROSITE" id="PS51469"/>
    </source>
</evidence>
<gene>
    <name evidence="9" type="ORF">LSH36_208g01044</name>
</gene>
<feature type="domain" description="SUN" evidence="8">
    <location>
        <begin position="959"/>
        <end position="1120"/>
    </location>
</feature>
<dbReference type="PANTHER" id="PTHR12911:SF8">
    <property type="entry name" value="KLAROID PROTEIN-RELATED"/>
    <property type="match status" value="1"/>
</dbReference>
<dbReference type="AlphaFoldDB" id="A0AAD9JR51"/>
<evidence type="ECO:0000256" key="4">
    <source>
        <dbReference type="ARBA" id="ARBA00023054"/>
    </source>
</evidence>
<evidence type="ECO:0000313" key="10">
    <source>
        <dbReference type="Proteomes" id="UP001208570"/>
    </source>
</evidence>
<dbReference type="FunFam" id="2.60.120.260:FF:000009">
    <property type="entry name" value="SUN domain-containing protein 1 isoform X1"/>
    <property type="match status" value="1"/>
</dbReference>
<dbReference type="Gene3D" id="2.60.120.260">
    <property type="entry name" value="Galactose-binding domain-like"/>
    <property type="match status" value="1"/>
</dbReference>
<evidence type="ECO:0000256" key="2">
    <source>
        <dbReference type="ARBA" id="ARBA00022692"/>
    </source>
</evidence>
<dbReference type="InterPro" id="IPR012919">
    <property type="entry name" value="SUN_dom"/>
</dbReference>
<feature type="transmembrane region" description="Helical" evidence="7">
    <location>
        <begin position="627"/>
        <end position="645"/>
    </location>
</feature>
<keyword evidence="5 7" id="KW-0472">Membrane</keyword>
<dbReference type="PANTHER" id="PTHR12911">
    <property type="entry name" value="SAD1/UNC-84-LIKE PROTEIN-RELATED"/>
    <property type="match status" value="1"/>
</dbReference>
<evidence type="ECO:0000256" key="1">
    <source>
        <dbReference type="ARBA" id="ARBA00004370"/>
    </source>
</evidence>
<feature type="transmembrane region" description="Helical" evidence="7">
    <location>
        <begin position="570"/>
        <end position="589"/>
    </location>
</feature>
<dbReference type="Proteomes" id="UP001208570">
    <property type="component" value="Unassembled WGS sequence"/>
</dbReference>
<dbReference type="InterPro" id="IPR045119">
    <property type="entry name" value="SUN1-5"/>
</dbReference>
<feature type="region of interest" description="Disordered" evidence="6">
    <location>
        <begin position="189"/>
        <end position="225"/>
    </location>
</feature>
<feature type="transmembrane region" description="Helical" evidence="7">
    <location>
        <begin position="323"/>
        <end position="340"/>
    </location>
</feature>
<feature type="compositionally biased region" description="Basic residues" evidence="6">
    <location>
        <begin position="205"/>
        <end position="216"/>
    </location>
</feature>
<name>A0AAD9JR51_9ANNE</name>
<protein>
    <recommendedName>
        <fullName evidence="8">SUN domain-containing protein</fullName>
    </recommendedName>
</protein>
<evidence type="ECO:0000256" key="5">
    <source>
        <dbReference type="ARBA" id="ARBA00023136"/>
    </source>
</evidence>
<feature type="transmembrane region" description="Helical" evidence="7">
    <location>
        <begin position="296"/>
        <end position="316"/>
    </location>
</feature>
<evidence type="ECO:0000256" key="7">
    <source>
        <dbReference type="SAM" id="Phobius"/>
    </source>
</evidence>
<dbReference type="GO" id="GO:0034993">
    <property type="term" value="C:meiotic nuclear membrane microtubule tethering complex"/>
    <property type="evidence" value="ECO:0007669"/>
    <property type="project" value="TreeGrafter"/>
</dbReference>
<sequence length="1122" mass="124050">MVNEATQRMTIEATSKENNYSKQCVNYFQSWHMGTTNKLLQTALRKRTNSSRQPEAAIVTYHHTDGTEDEVLWAEQYNKSNTDSDEEGEKILPKTGYTYAKSPSYSQRYLDQDWIIPNMSRPRLRSRVSSVTVSGSPTSTTAEILSSSQISNYAHQQTVHTESHQETYSGSSSWQNRKNIDISEKELTEENVSQADRLAPSVTRSGRRSLATRKSSRLGTSSAGRNVSSRIMSVEEYMHLEKDMEYSGQSVPFKESPRLTLFGLDQADECDVSDTETNFHRSIVISSQSQSISSSFFGSFVTSIFTLFTYIATVSWKIVTTPVWWLVHSVGAILGSRIFSTESTSTKSEHTTIYDEYIGKNHATATEESHSNSLLEEQIQYTQDHCDITEQVSDGEFSDFSMHQSENHSHKTAYQLAEETSGNEDSWCFHFFYGLIAVSYLLFIALPTGLFKAVKTVTIWLMTYILLPVVDSTRSLAMRGYTSLASSLSCLRHVYSTSDSTETSKDSDITVALSENPPVGWLTTLTYCRNKAWSALCTAAQMVAVMLWILLAAITNGLYHGNILRLQYEYLVCALVGDWVLMSGLSYGFCGGLCWRLGSWIHQVTANVLLFDVWLHSRSRERRGCCCLLPLLLLLLIPLLLLLASDDKWLAAVTKDKSYVNMVISDETETGKSAGMSYAALREIIGQELAGAKADLKVYNTDLYKENLAYIQTLENSLKDCCKSDAVLAGMISSSVQEQLAVMMHGTTSGGGGDGDGGDGAASRTAFVNWFESHFSKSAAFDAKVAALTETLNANLKKQSETNRAALVAATQAEQMALEANMKSEQAAKIAAAVEEAQSEHVWVKDKTRLETMIANIATDLKKTDANVAKASALAAVANDNAAEAMKTAAAMSTVHSTAQGCANDVKVGMGCSTSQVVVEPGDYQLVTEDQVKLLIREALGIFGADKTGMVDYALESAGGSVISTRCSETYHRRTAQLSLFGFPLWYVSNSPRTVIQPEVQPGQCWAFKGSQGYIVIQLAGWVKPTSFTIEHIPKSLSPTGKIDSAPKDFTVWGLKFERDTDGQLLGNYTYLDNNEPLQFFQVQKPNVGAFHIVELRIHSNHGNQEYTCLYRFRVHGVLTKL</sequence>
<proteinExistence type="predicted"/>
<feature type="transmembrane region" description="Helical" evidence="7">
    <location>
        <begin position="453"/>
        <end position="470"/>
    </location>
</feature>
<comment type="caution">
    <text evidence="9">The sequence shown here is derived from an EMBL/GenBank/DDBJ whole genome shotgun (WGS) entry which is preliminary data.</text>
</comment>
<keyword evidence="4" id="KW-0175">Coiled coil</keyword>
<dbReference type="Pfam" id="PF07738">
    <property type="entry name" value="Sad1_UNC"/>
    <property type="match status" value="1"/>
</dbReference>
<keyword evidence="2 7" id="KW-0812">Transmembrane</keyword>
<evidence type="ECO:0000256" key="6">
    <source>
        <dbReference type="SAM" id="MobiDB-lite"/>
    </source>
</evidence>
<comment type="subcellular location">
    <subcellularLocation>
        <location evidence="1">Membrane</location>
    </subcellularLocation>
</comment>
<organism evidence="9 10">
    <name type="scientific">Paralvinella palmiformis</name>
    <dbReference type="NCBI Taxonomy" id="53620"/>
    <lineage>
        <taxon>Eukaryota</taxon>
        <taxon>Metazoa</taxon>
        <taxon>Spiralia</taxon>
        <taxon>Lophotrochozoa</taxon>
        <taxon>Annelida</taxon>
        <taxon>Polychaeta</taxon>
        <taxon>Sedentaria</taxon>
        <taxon>Canalipalpata</taxon>
        <taxon>Terebellida</taxon>
        <taxon>Terebelliformia</taxon>
        <taxon>Alvinellidae</taxon>
        <taxon>Paralvinella</taxon>
    </lineage>
</organism>